<protein>
    <submittedName>
        <fullName evidence="1">Uncharacterized protein</fullName>
    </submittedName>
</protein>
<evidence type="ECO:0000313" key="1">
    <source>
        <dbReference type="EMBL" id="GAY56026.1"/>
    </source>
</evidence>
<sequence>MILGFMSWLMVGWRGRGLGTMGRVLIGELEVVAIHSISFFTSQNTLVLMGCALWRDYLLAQTSMFSISGDRCWISNLEPFNGMWHLSEGIGIRNAKSGLLQGNSYPNPNAYGTGSLSLIHPEEYPGGGCELSSIWAPWEDPLPLGSASKHLKGAFVKGVMLLTVGPSFSTAAYGKTNKVPQENIPTATSRRR</sequence>
<keyword evidence="2" id="KW-1185">Reference proteome</keyword>
<name>A0A2H5PUI6_CITUN</name>
<dbReference type="STRING" id="55188.A0A2H5PUI6"/>
<organism evidence="1 2">
    <name type="scientific">Citrus unshiu</name>
    <name type="common">Satsuma mandarin</name>
    <name type="synonym">Citrus nobilis var. unshiu</name>
    <dbReference type="NCBI Taxonomy" id="55188"/>
    <lineage>
        <taxon>Eukaryota</taxon>
        <taxon>Viridiplantae</taxon>
        <taxon>Streptophyta</taxon>
        <taxon>Embryophyta</taxon>
        <taxon>Tracheophyta</taxon>
        <taxon>Spermatophyta</taxon>
        <taxon>Magnoliopsida</taxon>
        <taxon>eudicotyledons</taxon>
        <taxon>Gunneridae</taxon>
        <taxon>Pentapetalae</taxon>
        <taxon>rosids</taxon>
        <taxon>malvids</taxon>
        <taxon>Sapindales</taxon>
        <taxon>Rutaceae</taxon>
        <taxon>Aurantioideae</taxon>
        <taxon>Citrus</taxon>
    </lineage>
</organism>
<dbReference type="Proteomes" id="UP000236630">
    <property type="component" value="Unassembled WGS sequence"/>
</dbReference>
<evidence type="ECO:0000313" key="2">
    <source>
        <dbReference type="Proteomes" id="UP000236630"/>
    </source>
</evidence>
<gene>
    <name evidence="1" type="ORF">CUMW_168640</name>
</gene>
<reference evidence="1 2" key="1">
    <citation type="journal article" date="2017" name="Front. Genet.">
        <title>Draft sequencing of the heterozygous diploid genome of Satsuma (Citrus unshiu Marc.) using a hybrid assembly approach.</title>
        <authorList>
            <person name="Shimizu T."/>
            <person name="Tanizawa Y."/>
            <person name="Mochizuki T."/>
            <person name="Nagasaki H."/>
            <person name="Yoshioka T."/>
            <person name="Toyoda A."/>
            <person name="Fujiyama A."/>
            <person name="Kaminuma E."/>
            <person name="Nakamura Y."/>
        </authorList>
    </citation>
    <scope>NUCLEOTIDE SEQUENCE [LARGE SCALE GENOMIC DNA]</scope>
    <source>
        <strain evidence="2">cv. Miyagawa wase</strain>
    </source>
</reference>
<accession>A0A2H5PUI6</accession>
<comment type="caution">
    <text evidence="1">The sequence shown here is derived from an EMBL/GenBank/DDBJ whole genome shotgun (WGS) entry which is preliminary data.</text>
</comment>
<dbReference type="EMBL" id="BDQV01000129">
    <property type="protein sequence ID" value="GAY56026.1"/>
    <property type="molecule type" value="Genomic_DNA"/>
</dbReference>
<proteinExistence type="predicted"/>
<dbReference type="AlphaFoldDB" id="A0A2H5PUI6"/>